<feature type="compositionally biased region" description="Polar residues" evidence="2">
    <location>
        <begin position="462"/>
        <end position="473"/>
    </location>
</feature>
<evidence type="ECO:0000259" key="3">
    <source>
        <dbReference type="PROSITE" id="PS51194"/>
    </source>
</evidence>
<protein>
    <recommendedName>
        <fullName evidence="3">Helicase C-terminal domain-containing protein</fullName>
    </recommendedName>
</protein>
<comment type="caution">
    <text evidence="4">The sequence shown here is derived from an EMBL/GenBank/DDBJ whole genome shotgun (WGS) entry which is preliminary data.</text>
</comment>
<dbReference type="InterPro" id="IPR049730">
    <property type="entry name" value="SNF2/RAD54-like_C"/>
</dbReference>
<dbReference type="CDD" id="cd18793">
    <property type="entry name" value="SF2_C_SNF"/>
    <property type="match status" value="1"/>
</dbReference>
<evidence type="ECO:0000256" key="2">
    <source>
        <dbReference type="SAM" id="MobiDB-lite"/>
    </source>
</evidence>
<sequence length="473" mass="52803">VVFQSPWWIEALHSVAARGMDSDLCHRIKDELSSTDMDLGSIRRPVQSVVYGPLRTAMLTVCAFCQVDDIFTEYESRIFGHQGMKGVDDQDLQPDESLDWHRHGNTGGLRAESEVERKEFKFLRALWFALRERVSCLDELDMCTTRLRLLLPGEPVTDNLHVIHPLQVEQQRLKFMSDRVVAQTELRKKLGQLLYLNNLAKTQTCHDGKNPEPCPYVPNSWVYSGAFSPVAIVFAVSVPGCCYDRLELVPAIGTTERSQTKEADENVTVKGSHSTKVEAVVRTLLTIKLTDSAAKCLVFSTWQEVLGVLAKALEENGIEYRHITGSRLFQSNLQTFKQDSLVDVLLLPLQTGSNGLNIIEATHVLLVEPAMNPAHELQAVGRVHRIGQTKPTHVYRFIIRGTVESRMYSLLQSKPTGCVRPGARDSENSSLTLSDLASLFTQDEEPDEEQCMPGSFGFQEESGPSISGGTMDI</sequence>
<evidence type="ECO:0000256" key="1">
    <source>
        <dbReference type="ARBA" id="ARBA00022801"/>
    </source>
</evidence>
<dbReference type="GO" id="GO:0000209">
    <property type="term" value="P:protein polyubiquitination"/>
    <property type="evidence" value="ECO:0007669"/>
    <property type="project" value="TreeGrafter"/>
</dbReference>
<dbReference type="GO" id="GO:0016787">
    <property type="term" value="F:hydrolase activity"/>
    <property type="evidence" value="ECO:0007669"/>
    <property type="project" value="UniProtKB-KW"/>
</dbReference>
<dbReference type="GO" id="GO:0005634">
    <property type="term" value="C:nucleus"/>
    <property type="evidence" value="ECO:0007669"/>
    <property type="project" value="TreeGrafter"/>
</dbReference>
<evidence type="ECO:0000313" key="5">
    <source>
        <dbReference type="Proteomes" id="UP001163046"/>
    </source>
</evidence>
<dbReference type="SUPFAM" id="SSF52540">
    <property type="entry name" value="P-loop containing nucleoside triphosphate hydrolases"/>
    <property type="match status" value="1"/>
</dbReference>
<feature type="region of interest" description="Disordered" evidence="2">
    <location>
        <begin position="440"/>
        <end position="473"/>
    </location>
</feature>
<proteinExistence type="predicted"/>
<accession>A0A9X0CIQ4</accession>
<feature type="non-terminal residue" evidence="4">
    <location>
        <position position="1"/>
    </location>
</feature>
<dbReference type="InterPro" id="IPR052583">
    <property type="entry name" value="ATP-helicase/E3_Ub-Ligase"/>
</dbReference>
<dbReference type="GO" id="GO:0006974">
    <property type="term" value="P:DNA damage response"/>
    <property type="evidence" value="ECO:0007669"/>
    <property type="project" value="TreeGrafter"/>
</dbReference>
<dbReference type="PANTHER" id="PTHR45865">
    <property type="entry name" value="E3 UBIQUITIN-PROTEIN LIGASE SHPRH FAMILY MEMBER"/>
    <property type="match status" value="1"/>
</dbReference>
<dbReference type="EMBL" id="MU827504">
    <property type="protein sequence ID" value="KAJ7348212.1"/>
    <property type="molecule type" value="Genomic_DNA"/>
</dbReference>
<dbReference type="Gene3D" id="3.40.50.300">
    <property type="entry name" value="P-loop containing nucleotide triphosphate hydrolases"/>
    <property type="match status" value="1"/>
</dbReference>
<feature type="domain" description="Helicase C-terminal" evidence="3">
    <location>
        <begin position="288"/>
        <end position="437"/>
    </location>
</feature>
<dbReference type="InterPro" id="IPR027417">
    <property type="entry name" value="P-loop_NTPase"/>
</dbReference>
<dbReference type="AlphaFoldDB" id="A0A9X0CIQ4"/>
<dbReference type="PANTHER" id="PTHR45865:SF1">
    <property type="entry name" value="E3 UBIQUITIN-PROTEIN LIGASE SHPRH"/>
    <property type="match status" value="1"/>
</dbReference>
<dbReference type="PROSITE" id="PS51194">
    <property type="entry name" value="HELICASE_CTER"/>
    <property type="match status" value="1"/>
</dbReference>
<keyword evidence="1" id="KW-0378">Hydrolase</keyword>
<dbReference type="GO" id="GO:0061630">
    <property type="term" value="F:ubiquitin protein ligase activity"/>
    <property type="evidence" value="ECO:0007669"/>
    <property type="project" value="TreeGrafter"/>
</dbReference>
<dbReference type="InterPro" id="IPR001650">
    <property type="entry name" value="Helicase_C-like"/>
</dbReference>
<keyword evidence="5" id="KW-1185">Reference proteome</keyword>
<organism evidence="4 5">
    <name type="scientific">Desmophyllum pertusum</name>
    <dbReference type="NCBI Taxonomy" id="174260"/>
    <lineage>
        <taxon>Eukaryota</taxon>
        <taxon>Metazoa</taxon>
        <taxon>Cnidaria</taxon>
        <taxon>Anthozoa</taxon>
        <taxon>Hexacorallia</taxon>
        <taxon>Scleractinia</taxon>
        <taxon>Caryophylliina</taxon>
        <taxon>Caryophylliidae</taxon>
        <taxon>Desmophyllum</taxon>
    </lineage>
</organism>
<evidence type="ECO:0000313" key="4">
    <source>
        <dbReference type="EMBL" id="KAJ7348212.1"/>
    </source>
</evidence>
<dbReference type="Proteomes" id="UP001163046">
    <property type="component" value="Unassembled WGS sequence"/>
</dbReference>
<dbReference type="Pfam" id="PF00271">
    <property type="entry name" value="Helicase_C"/>
    <property type="match status" value="1"/>
</dbReference>
<gene>
    <name evidence="4" type="ORF">OS493_039508</name>
</gene>
<reference evidence="4" key="1">
    <citation type="submission" date="2023-01" db="EMBL/GenBank/DDBJ databases">
        <title>Genome assembly of the deep-sea coral Lophelia pertusa.</title>
        <authorList>
            <person name="Herrera S."/>
            <person name="Cordes E."/>
        </authorList>
    </citation>
    <scope>NUCLEOTIDE SEQUENCE</scope>
    <source>
        <strain evidence="4">USNM1676648</strain>
        <tissue evidence="4">Polyp</tissue>
    </source>
</reference>
<dbReference type="SMART" id="SM00490">
    <property type="entry name" value="HELICc"/>
    <property type="match status" value="1"/>
</dbReference>
<dbReference type="OrthoDB" id="423559at2759"/>
<name>A0A9X0CIQ4_9CNID</name>